<feature type="transmembrane region" description="Helical" evidence="1">
    <location>
        <begin position="147"/>
        <end position="168"/>
    </location>
</feature>
<feature type="transmembrane region" description="Helical" evidence="1">
    <location>
        <begin position="24"/>
        <end position="42"/>
    </location>
</feature>
<feature type="transmembrane region" description="Helical" evidence="1">
    <location>
        <begin position="189"/>
        <end position="210"/>
    </location>
</feature>
<dbReference type="STRING" id="1194083.BN12_1870008"/>
<keyword evidence="4" id="KW-1185">Reference proteome</keyword>
<dbReference type="AlphaFoldDB" id="A0A077LWW7"/>
<dbReference type="EMBL" id="CAJB01000098">
    <property type="protein sequence ID" value="CCH77337.1"/>
    <property type="molecule type" value="Genomic_DNA"/>
</dbReference>
<feature type="transmembrane region" description="Helical" evidence="1">
    <location>
        <begin position="222"/>
        <end position="244"/>
    </location>
</feature>
<evidence type="ECO:0000313" key="2">
    <source>
        <dbReference type="EMBL" id="CCH77337.1"/>
    </source>
</evidence>
<keyword evidence="1" id="KW-0812">Transmembrane</keyword>
<name>A0A077LWW7_9MICO</name>
<evidence type="ECO:0000313" key="3">
    <source>
        <dbReference type="EMBL" id="CCH78685.1"/>
    </source>
</evidence>
<dbReference type="Proteomes" id="UP000035721">
    <property type="component" value="Unassembled WGS sequence"/>
</dbReference>
<keyword evidence="1" id="KW-0472">Membrane</keyword>
<sequence>MAFTPAHTLAALPVARSLGRARPVVFAALVIATMAPDAPYFVPVPVSRVLTHSLRGVVGVDALMSLAALLAWLVAVERPLRDLSPTRVRERLRPLDRRVRWSDVPLAYVAAVVGGLTHVVWDGFTHREGYVVEHWPALRTVHVQWPLYQWLQLGSSVVGCVLVAGYVVQALRSRRPETPPDRVVGWHHAAWSLLLAAFVAGVALGIRAMPPSPGRAAYLKNLVVPGLALTCAAAALVVVAWWAAALRGRRRRRASPRSSGAPGP</sequence>
<gene>
    <name evidence="2" type="ORF">BN12_1870008</name>
    <name evidence="3" type="ORF">BN12_320019</name>
</gene>
<proteinExistence type="predicted"/>
<comment type="caution">
    <text evidence="2">The sequence shown here is derived from an EMBL/GenBank/DDBJ whole genome shotgun (WGS) entry which is preliminary data.</text>
</comment>
<dbReference type="RefSeq" id="WP_048550872.1">
    <property type="nucleotide sequence ID" value="NZ_HF570958.1"/>
</dbReference>
<dbReference type="InterPro" id="IPR025238">
    <property type="entry name" value="DUF4184"/>
</dbReference>
<organism evidence="2 4">
    <name type="scientific">Nostocoides japonicum T1-X7</name>
    <dbReference type="NCBI Taxonomy" id="1194083"/>
    <lineage>
        <taxon>Bacteria</taxon>
        <taxon>Bacillati</taxon>
        <taxon>Actinomycetota</taxon>
        <taxon>Actinomycetes</taxon>
        <taxon>Micrococcales</taxon>
        <taxon>Intrasporangiaceae</taxon>
        <taxon>Nostocoides</taxon>
    </lineage>
</organism>
<dbReference type="OrthoDB" id="8481923at2"/>
<reference evidence="2 4" key="2">
    <citation type="journal article" date="2013" name="ISME J.">
        <title>A metabolic model for members of the genus Tetrasphaera involved in enhanced biological phosphorus removal.</title>
        <authorList>
            <person name="Kristiansen R."/>
            <person name="Nguyen H.T.T."/>
            <person name="Saunders A.M."/>
            <person name="Nielsen J.L."/>
            <person name="Wimmer R."/>
            <person name="Le V.Q."/>
            <person name="McIlroy S.J."/>
            <person name="Petrovski S."/>
            <person name="Seviour R.J."/>
            <person name="Calteau A."/>
            <person name="Nielsen K.L."/>
            <person name="Nielsen P.H."/>
        </authorList>
    </citation>
    <scope>NUCLEOTIDE SEQUENCE [LARGE SCALE GENOMIC DNA]</scope>
    <source>
        <strain evidence="2 4">T1-X7</strain>
    </source>
</reference>
<evidence type="ECO:0008006" key="5">
    <source>
        <dbReference type="Google" id="ProtNLM"/>
    </source>
</evidence>
<feature type="transmembrane region" description="Helical" evidence="1">
    <location>
        <begin position="62"/>
        <end position="80"/>
    </location>
</feature>
<keyword evidence="1" id="KW-1133">Transmembrane helix</keyword>
<evidence type="ECO:0000256" key="1">
    <source>
        <dbReference type="SAM" id="Phobius"/>
    </source>
</evidence>
<dbReference type="Pfam" id="PF13803">
    <property type="entry name" value="DUF4184"/>
    <property type="match status" value="1"/>
</dbReference>
<accession>A0A077LWW7</accession>
<protein>
    <recommendedName>
        <fullName evidence="5">DUF4184 family protein</fullName>
    </recommendedName>
</protein>
<feature type="transmembrane region" description="Helical" evidence="1">
    <location>
        <begin position="101"/>
        <end position="121"/>
    </location>
</feature>
<dbReference type="EMBL" id="CAJB01000246">
    <property type="protein sequence ID" value="CCH78685.1"/>
    <property type="molecule type" value="Genomic_DNA"/>
</dbReference>
<reference evidence="2" key="1">
    <citation type="submission" date="2012-05" db="EMBL/GenBank/DDBJ databases">
        <authorList>
            <person name="McIlroy S."/>
        </authorList>
    </citation>
    <scope>NUCLEOTIDE SEQUENCE</scope>
    <source>
        <strain evidence="2">T1-X7</strain>
    </source>
</reference>
<evidence type="ECO:0000313" key="4">
    <source>
        <dbReference type="Proteomes" id="UP000035721"/>
    </source>
</evidence>